<feature type="transmembrane region" description="Helical" evidence="9">
    <location>
        <begin position="71"/>
        <end position="90"/>
    </location>
</feature>
<evidence type="ECO:0000313" key="12">
    <source>
        <dbReference type="Proteomes" id="UP000193986"/>
    </source>
</evidence>
<evidence type="ECO:0000256" key="2">
    <source>
        <dbReference type="ARBA" id="ARBA00010992"/>
    </source>
</evidence>
<feature type="transmembrane region" description="Helical" evidence="9">
    <location>
        <begin position="158"/>
        <end position="176"/>
    </location>
</feature>
<evidence type="ECO:0000256" key="4">
    <source>
        <dbReference type="ARBA" id="ARBA00022692"/>
    </source>
</evidence>
<accession>A0A1Y2B286</accession>
<evidence type="ECO:0000256" key="6">
    <source>
        <dbReference type="ARBA" id="ARBA00023136"/>
    </source>
</evidence>
<feature type="transmembrane region" description="Helical" evidence="9">
    <location>
        <begin position="255"/>
        <end position="276"/>
    </location>
</feature>
<name>A0A1Y2B286_9TREE</name>
<dbReference type="InterPro" id="IPR005829">
    <property type="entry name" value="Sugar_transporter_CS"/>
</dbReference>
<gene>
    <name evidence="11" type="ORF">BCR39DRAFT_575284</name>
</gene>
<comment type="subcellular location">
    <subcellularLocation>
        <location evidence="1">Membrane</location>
        <topology evidence="1">Multi-pass membrane protein</topology>
    </subcellularLocation>
</comment>
<dbReference type="AlphaFoldDB" id="A0A1Y2B286"/>
<feature type="transmembrane region" description="Helical" evidence="9">
    <location>
        <begin position="400"/>
        <end position="421"/>
    </location>
</feature>
<dbReference type="Proteomes" id="UP000193986">
    <property type="component" value="Unassembled WGS sequence"/>
</dbReference>
<evidence type="ECO:0000259" key="10">
    <source>
        <dbReference type="PROSITE" id="PS50850"/>
    </source>
</evidence>
<dbReference type="GO" id="GO:0005351">
    <property type="term" value="F:carbohydrate:proton symporter activity"/>
    <property type="evidence" value="ECO:0007669"/>
    <property type="project" value="TreeGrafter"/>
</dbReference>
<feature type="non-terminal residue" evidence="11">
    <location>
        <position position="482"/>
    </location>
</feature>
<feature type="transmembrane region" description="Helical" evidence="9">
    <location>
        <begin position="182"/>
        <end position="203"/>
    </location>
</feature>
<dbReference type="InterPro" id="IPR036259">
    <property type="entry name" value="MFS_trans_sf"/>
</dbReference>
<dbReference type="PANTHER" id="PTHR48022">
    <property type="entry name" value="PLASTIDIC GLUCOSE TRANSPORTER 4"/>
    <property type="match status" value="1"/>
</dbReference>
<sequence>MSKLSDPITEIEYAQAGATPFEEKTIDHQPTALGNDVETIDIEQIGNASDLYEAVRLATEREHALTLRQAFKLYPASFWWAIAISFTIVMEGYDTYLLGNFLAYPTFAKKYGTYQPASKTWLIEPNWQVALNDVGTVGNVVGLLMMGVLTDRFGHRKVIMGGLIVITALIFMTFFAPNIQVLAASLALSGVPFGMFGIMGSAYASEICPLALRGFLTSFVNICWVIGQLIASGTLVGLVNNNTEWSFKIPFAIQWVWPIPLFLIAYFAPNSPWWLVKKGRLTDAKKSLTRLSSGSSEAEIRRTLAMMVHTDRLENEMKTKTSILDCFKGTNLRRTEIACMVLASQSLSGETFAYGSTYFFTQAGFSSSNAYKLNFGASAVAFVGTCLSWLLMIWFGRRTLILWGFSAMALDLFLVGCLTYASSQAAIWTQAALIIIWLGIYSTTLGPQSFGLAAEVSATRLRSQTIALARLTYQLAALVTNT</sequence>
<reference evidence="11 12" key="1">
    <citation type="submission" date="2016-07" db="EMBL/GenBank/DDBJ databases">
        <title>Pervasive Adenine N6-methylation of Active Genes in Fungi.</title>
        <authorList>
            <consortium name="DOE Joint Genome Institute"/>
            <person name="Mondo S.J."/>
            <person name="Dannebaum R.O."/>
            <person name="Kuo R.C."/>
            <person name="Labutti K."/>
            <person name="Haridas S."/>
            <person name="Kuo A."/>
            <person name="Salamov A."/>
            <person name="Ahrendt S.R."/>
            <person name="Lipzen A."/>
            <person name="Sullivan W."/>
            <person name="Andreopoulos W.B."/>
            <person name="Clum A."/>
            <person name="Lindquist E."/>
            <person name="Daum C."/>
            <person name="Ramamoorthy G.K."/>
            <person name="Gryganskyi A."/>
            <person name="Culley D."/>
            <person name="Magnuson J.K."/>
            <person name="James T.Y."/>
            <person name="O'Malley M.A."/>
            <person name="Stajich J.E."/>
            <person name="Spatafora J.W."/>
            <person name="Visel A."/>
            <person name="Grigoriev I.V."/>
        </authorList>
    </citation>
    <scope>NUCLEOTIDE SEQUENCE [LARGE SCALE GENOMIC DNA]</scope>
    <source>
        <strain evidence="11 12">68-887.2</strain>
    </source>
</reference>
<feature type="transmembrane region" description="Helical" evidence="9">
    <location>
        <begin position="129"/>
        <end position="149"/>
    </location>
</feature>
<feature type="transmembrane region" description="Helical" evidence="9">
    <location>
        <begin position="337"/>
        <end position="355"/>
    </location>
</feature>
<protein>
    <submittedName>
        <fullName evidence="11">General substrate transporter</fullName>
    </submittedName>
</protein>
<evidence type="ECO:0000256" key="7">
    <source>
        <dbReference type="ARBA" id="ARBA00049119"/>
    </source>
</evidence>
<comment type="similarity">
    <text evidence="2 8">Belongs to the major facilitator superfamily. Sugar transporter (TC 2.A.1.1) family.</text>
</comment>
<dbReference type="OrthoDB" id="6612291at2759"/>
<comment type="catalytic activity">
    <reaction evidence="7">
        <text>myo-inositol(out) + H(+)(out) = myo-inositol(in) + H(+)(in)</text>
        <dbReference type="Rhea" id="RHEA:60364"/>
        <dbReference type="ChEBI" id="CHEBI:15378"/>
        <dbReference type="ChEBI" id="CHEBI:17268"/>
    </reaction>
</comment>
<dbReference type="EMBL" id="MCFC01000028">
    <property type="protein sequence ID" value="ORY28941.1"/>
    <property type="molecule type" value="Genomic_DNA"/>
</dbReference>
<dbReference type="PROSITE" id="PS50850">
    <property type="entry name" value="MFS"/>
    <property type="match status" value="1"/>
</dbReference>
<keyword evidence="12" id="KW-1185">Reference proteome</keyword>
<evidence type="ECO:0000313" key="11">
    <source>
        <dbReference type="EMBL" id="ORY28941.1"/>
    </source>
</evidence>
<dbReference type="InterPro" id="IPR050360">
    <property type="entry name" value="MFS_Sugar_Transporters"/>
</dbReference>
<keyword evidence="3 8" id="KW-0813">Transport</keyword>
<dbReference type="InterPro" id="IPR020846">
    <property type="entry name" value="MFS_dom"/>
</dbReference>
<evidence type="ECO:0000256" key="8">
    <source>
        <dbReference type="RuleBase" id="RU003346"/>
    </source>
</evidence>
<dbReference type="NCBIfam" id="TIGR00879">
    <property type="entry name" value="SP"/>
    <property type="match status" value="1"/>
</dbReference>
<dbReference type="InParanoid" id="A0A1Y2B286"/>
<dbReference type="InterPro" id="IPR003663">
    <property type="entry name" value="Sugar/inositol_transpt"/>
</dbReference>
<dbReference type="Gene3D" id="1.20.1250.20">
    <property type="entry name" value="MFS general substrate transporter like domains"/>
    <property type="match status" value="1"/>
</dbReference>
<organism evidence="11 12">
    <name type="scientific">Naematelia encephala</name>
    <dbReference type="NCBI Taxonomy" id="71784"/>
    <lineage>
        <taxon>Eukaryota</taxon>
        <taxon>Fungi</taxon>
        <taxon>Dikarya</taxon>
        <taxon>Basidiomycota</taxon>
        <taxon>Agaricomycotina</taxon>
        <taxon>Tremellomycetes</taxon>
        <taxon>Tremellales</taxon>
        <taxon>Naemateliaceae</taxon>
        <taxon>Naematelia</taxon>
    </lineage>
</organism>
<evidence type="ECO:0000256" key="5">
    <source>
        <dbReference type="ARBA" id="ARBA00022989"/>
    </source>
</evidence>
<proteinExistence type="inferred from homology"/>
<dbReference type="GO" id="GO:0016020">
    <property type="term" value="C:membrane"/>
    <property type="evidence" value="ECO:0007669"/>
    <property type="project" value="UniProtKB-SubCell"/>
</dbReference>
<dbReference type="SUPFAM" id="SSF103473">
    <property type="entry name" value="MFS general substrate transporter"/>
    <property type="match status" value="1"/>
</dbReference>
<dbReference type="Pfam" id="PF00083">
    <property type="entry name" value="Sugar_tr"/>
    <property type="match status" value="1"/>
</dbReference>
<dbReference type="InterPro" id="IPR005828">
    <property type="entry name" value="MFS_sugar_transport-like"/>
</dbReference>
<dbReference type="PROSITE" id="PS00217">
    <property type="entry name" value="SUGAR_TRANSPORT_2"/>
    <property type="match status" value="1"/>
</dbReference>
<keyword evidence="5 9" id="KW-1133">Transmembrane helix</keyword>
<comment type="caution">
    <text evidence="11">The sequence shown here is derived from an EMBL/GenBank/DDBJ whole genome shotgun (WGS) entry which is preliminary data.</text>
</comment>
<feature type="transmembrane region" description="Helical" evidence="9">
    <location>
        <begin position="215"/>
        <end position="235"/>
    </location>
</feature>
<dbReference type="PANTHER" id="PTHR48022:SF83">
    <property type="entry name" value="MAJOR FACILITATOR SUPERFAMILY (MFS) PROFILE DOMAIN-CONTAINING PROTEIN"/>
    <property type="match status" value="1"/>
</dbReference>
<feature type="transmembrane region" description="Helical" evidence="9">
    <location>
        <begin position="427"/>
        <end position="445"/>
    </location>
</feature>
<evidence type="ECO:0000256" key="9">
    <source>
        <dbReference type="SAM" id="Phobius"/>
    </source>
</evidence>
<keyword evidence="6 9" id="KW-0472">Membrane</keyword>
<feature type="domain" description="Major facilitator superfamily (MFS) profile" evidence="10">
    <location>
        <begin position="80"/>
        <end position="482"/>
    </location>
</feature>
<keyword evidence="4 9" id="KW-0812">Transmembrane</keyword>
<feature type="transmembrane region" description="Helical" evidence="9">
    <location>
        <begin position="375"/>
        <end position="395"/>
    </location>
</feature>
<evidence type="ECO:0000256" key="3">
    <source>
        <dbReference type="ARBA" id="ARBA00022448"/>
    </source>
</evidence>
<evidence type="ECO:0000256" key="1">
    <source>
        <dbReference type="ARBA" id="ARBA00004141"/>
    </source>
</evidence>
<dbReference type="FunFam" id="1.20.1250.20:FF:000078">
    <property type="entry name" value="MFS maltose transporter, putative"/>
    <property type="match status" value="1"/>
</dbReference>